<dbReference type="EMBL" id="AP008211">
    <property type="protein sequence ID" value="BAF18236.1"/>
    <property type="molecule type" value="Genomic_DNA"/>
</dbReference>
<dbReference type="KEGG" id="dosa:Os05g0562800"/>
<dbReference type="GO" id="GO:0016020">
    <property type="term" value="C:membrane"/>
    <property type="evidence" value="ECO:0007669"/>
    <property type="project" value="UniProtKB-SubCell"/>
</dbReference>
<sequence>SSNIGRDEEENASKCQGIIIIIAVALFDQNVVSCFYPVPSEGTRQVLTALPIAIGVVGSMLFVSFPTTRHGIGFPLSPR</sequence>
<protein>
    <submittedName>
        <fullName evidence="7">Os05g0562800 protein</fullName>
    </submittedName>
</protein>
<accession>A0A0N7KL88</accession>
<feature type="transmembrane region" description="Helical" evidence="6">
    <location>
        <begin position="46"/>
        <end position="65"/>
    </location>
</feature>
<keyword evidence="5 6" id="KW-0472">Membrane</keyword>
<feature type="non-terminal residue" evidence="7">
    <location>
        <position position="1"/>
    </location>
</feature>
<dbReference type="GO" id="GO:0005737">
    <property type="term" value="C:cytoplasm"/>
    <property type="evidence" value="ECO:0007669"/>
    <property type="project" value="UniProtKB-ARBA"/>
</dbReference>
<evidence type="ECO:0000256" key="3">
    <source>
        <dbReference type="ARBA" id="ARBA00022692"/>
    </source>
</evidence>
<comment type="similarity">
    <text evidence="2">Belongs to the plant DMP1 protein family.</text>
</comment>
<dbReference type="InterPro" id="IPR007770">
    <property type="entry name" value="DMP"/>
</dbReference>
<dbReference type="Proteomes" id="UP000000763">
    <property type="component" value="Chromosome 5"/>
</dbReference>
<organism evidence="7 8">
    <name type="scientific">Oryza sativa subsp. japonica</name>
    <name type="common">Rice</name>
    <dbReference type="NCBI Taxonomy" id="39947"/>
    <lineage>
        <taxon>Eukaryota</taxon>
        <taxon>Viridiplantae</taxon>
        <taxon>Streptophyta</taxon>
        <taxon>Embryophyta</taxon>
        <taxon>Tracheophyta</taxon>
        <taxon>Spermatophyta</taxon>
        <taxon>Magnoliopsida</taxon>
        <taxon>Liliopsida</taxon>
        <taxon>Poales</taxon>
        <taxon>Poaceae</taxon>
        <taxon>BOP clade</taxon>
        <taxon>Oryzoideae</taxon>
        <taxon>Oryzeae</taxon>
        <taxon>Oryzinae</taxon>
        <taxon>Oryza</taxon>
        <taxon>Oryza sativa</taxon>
    </lineage>
</organism>
<evidence type="ECO:0000313" key="8">
    <source>
        <dbReference type="Proteomes" id="UP000000763"/>
    </source>
</evidence>
<dbReference type="PANTHER" id="PTHR31621:SF0">
    <property type="entry name" value="PROTEIN DMP6"/>
    <property type="match status" value="1"/>
</dbReference>
<dbReference type="Pfam" id="PF05078">
    <property type="entry name" value="DUF679"/>
    <property type="match status" value="1"/>
</dbReference>
<name>A0A0N7KL88_ORYSJ</name>
<dbReference type="AlphaFoldDB" id="A0A0N7KL88"/>
<evidence type="ECO:0000313" key="7">
    <source>
        <dbReference type="EMBL" id="BAF18236.1"/>
    </source>
</evidence>
<dbReference type="Gramene" id="Os05t0562800-01">
    <property type="protein sequence ID" value="Os05t0562800-01"/>
    <property type="gene ID" value="Os05g0562800"/>
</dbReference>
<keyword evidence="4 6" id="KW-1133">Transmembrane helix</keyword>
<evidence type="ECO:0000256" key="1">
    <source>
        <dbReference type="ARBA" id="ARBA00004141"/>
    </source>
</evidence>
<proteinExistence type="inferred from homology"/>
<evidence type="ECO:0000256" key="4">
    <source>
        <dbReference type="ARBA" id="ARBA00022989"/>
    </source>
</evidence>
<evidence type="ECO:0000256" key="6">
    <source>
        <dbReference type="SAM" id="Phobius"/>
    </source>
</evidence>
<keyword evidence="3 6" id="KW-0812">Transmembrane</keyword>
<gene>
    <name evidence="7" type="ordered locus">Os05g0562800</name>
</gene>
<reference evidence="8" key="2">
    <citation type="journal article" date="2008" name="Nucleic Acids Res.">
        <title>The rice annotation project database (RAP-DB): 2008 update.</title>
        <authorList>
            <consortium name="The rice annotation project (RAP)"/>
        </authorList>
    </citation>
    <scope>GENOME REANNOTATION</scope>
    <source>
        <strain evidence="8">cv. Nipponbare</strain>
    </source>
</reference>
<reference evidence="7 8" key="1">
    <citation type="journal article" date="2005" name="Nature">
        <title>The map-based sequence of the rice genome.</title>
        <authorList>
            <consortium name="International rice genome sequencing project (IRGSP)"/>
            <person name="Matsumoto T."/>
            <person name="Wu J."/>
            <person name="Kanamori H."/>
            <person name="Katayose Y."/>
            <person name="Fujisawa M."/>
            <person name="Namiki N."/>
            <person name="Mizuno H."/>
            <person name="Yamamoto K."/>
            <person name="Antonio B.A."/>
            <person name="Baba T."/>
            <person name="Sakata K."/>
            <person name="Nagamura Y."/>
            <person name="Aoki H."/>
            <person name="Arikawa K."/>
            <person name="Arita K."/>
            <person name="Bito T."/>
            <person name="Chiden Y."/>
            <person name="Fujitsuka N."/>
            <person name="Fukunaka R."/>
            <person name="Hamada M."/>
            <person name="Harada C."/>
            <person name="Hayashi A."/>
            <person name="Hijishita S."/>
            <person name="Honda M."/>
            <person name="Hosokawa S."/>
            <person name="Ichikawa Y."/>
            <person name="Idonuma A."/>
            <person name="Iijima M."/>
            <person name="Ikeda M."/>
            <person name="Ikeno M."/>
            <person name="Ito K."/>
            <person name="Ito S."/>
            <person name="Ito T."/>
            <person name="Ito Y."/>
            <person name="Ito Y."/>
            <person name="Iwabuchi A."/>
            <person name="Kamiya K."/>
            <person name="Karasawa W."/>
            <person name="Kurita K."/>
            <person name="Katagiri S."/>
            <person name="Kikuta A."/>
            <person name="Kobayashi H."/>
            <person name="Kobayashi N."/>
            <person name="Machita K."/>
            <person name="Maehara T."/>
            <person name="Masukawa M."/>
            <person name="Mizubayashi T."/>
            <person name="Mukai Y."/>
            <person name="Nagasaki H."/>
            <person name="Nagata Y."/>
            <person name="Naito S."/>
            <person name="Nakashima M."/>
            <person name="Nakama Y."/>
            <person name="Nakamichi Y."/>
            <person name="Nakamura M."/>
            <person name="Meguro A."/>
            <person name="Negishi M."/>
            <person name="Ohta I."/>
            <person name="Ohta T."/>
            <person name="Okamoto M."/>
            <person name="Ono N."/>
            <person name="Saji S."/>
            <person name="Sakaguchi M."/>
            <person name="Sakai K."/>
            <person name="Shibata M."/>
            <person name="Shimokawa T."/>
            <person name="Song J."/>
            <person name="Takazaki Y."/>
            <person name="Terasawa K."/>
            <person name="Tsugane M."/>
            <person name="Tsuji K."/>
            <person name="Ueda S."/>
            <person name="Waki K."/>
            <person name="Yamagata H."/>
            <person name="Yamamoto M."/>
            <person name="Yamamoto S."/>
            <person name="Yamane H."/>
            <person name="Yoshiki S."/>
            <person name="Yoshihara R."/>
            <person name="Yukawa K."/>
            <person name="Zhong H."/>
            <person name="Yano M."/>
            <person name="Yuan Q."/>
            <person name="Ouyang S."/>
            <person name="Liu J."/>
            <person name="Jones K.M."/>
            <person name="Gansberger K."/>
            <person name="Moffat K."/>
            <person name="Hill J."/>
            <person name="Bera J."/>
            <person name="Fadrosh D."/>
            <person name="Jin S."/>
            <person name="Johri S."/>
            <person name="Kim M."/>
            <person name="Overton L."/>
            <person name="Reardon M."/>
            <person name="Tsitrin T."/>
            <person name="Vuong H."/>
            <person name="Weaver B."/>
            <person name="Ciecko A."/>
            <person name="Tallon L."/>
            <person name="Jackson J."/>
            <person name="Pai G."/>
            <person name="Aken S.V."/>
            <person name="Utterback T."/>
            <person name="Reidmuller S."/>
            <person name="Feldblyum T."/>
            <person name="Hsiao J."/>
            <person name="Zismann V."/>
            <person name="Iobst S."/>
            <person name="de Vazeille A.R."/>
            <person name="Buell C.R."/>
            <person name="Ying K."/>
            <person name="Li Y."/>
            <person name="Lu T."/>
            <person name="Huang Y."/>
            <person name="Zhao Q."/>
            <person name="Feng Q."/>
            <person name="Zhang L."/>
            <person name="Zhu J."/>
            <person name="Weng Q."/>
            <person name="Mu J."/>
            <person name="Lu Y."/>
            <person name="Fan D."/>
            <person name="Liu Y."/>
            <person name="Guan J."/>
            <person name="Zhang Y."/>
            <person name="Yu S."/>
            <person name="Liu X."/>
            <person name="Zhang Y."/>
            <person name="Hong G."/>
            <person name="Han B."/>
            <person name="Choisne N."/>
            <person name="Demange N."/>
            <person name="Orjeda G."/>
            <person name="Samain S."/>
            <person name="Cattolico L."/>
            <person name="Pelletier E."/>
            <person name="Couloux A."/>
            <person name="Segurens B."/>
            <person name="Wincker P."/>
            <person name="D'Hont A."/>
            <person name="Scarpelli C."/>
            <person name="Weissenbach J."/>
            <person name="Salanoubat M."/>
            <person name="Quetier F."/>
            <person name="Yu Y."/>
            <person name="Kim H.R."/>
            <person name="Rambo T."/>
            <person name="Currie J."/>
            <person name="Collura K."/>
            <person name="Luo M."/>
            <person name="Yang T."/>
            <person name="Ammiraju J.S.S."/>
            <person name="Engler F."/>
            <person name="Soderlund C."/>
            <person name="Wing R.A."/>
            <person name="Palmer L.E."/>
            <person name="de la Bastide M."/>
            <person name="Spiegel L."/>
            <person name="Nascimento L."/>
            <person name="Zutavern T."/>
            <person name="O'Shaughnessy A."/>
            <person name="Dike S."/>
            <person name="Dedhia N."/>
            <person name="Preston R."/>
            <person name="Balija V."/>
            <person name="McCombie W.R."/>
            <person name="Chow T."/>
            <person name="Chen H."/>
            <person name="Chung M."/>
            <person name="Chen C."/>
            <person name="Shaw J."/>
            <person name="Wu H."/>
            <person name="Hsiao K."/>
            <person name="Chao Y."/>
            <person name="Chu M."/>
            <person name="Cheng C."/>
            <person name="Hour A."/>
            <person name="Lee P."/>
            <person name="Lin S."/>
            <person name="Lin Y."/>
            <person name="Liou J."/>
            <person name="Liu S."/>
            <person name="Hsing Y."/>
            <person name="Raghuvanshi S."/>
            <person name="Mohanty A."/>
            <person name="Bharti A.K."/>
            <person name="Gaur A."/>
            <person name="Gupta V."/>
            <person name="Kumar D."/>
            <person name="Ravi V."/>
            <person name="Vij S."/>
            <person name="Kapur A."/>
            <person name="Khurana P."/>
            <person name="Khurana P."/>
            <person name="Khurana J.P."/>
            <person name="Tyagi A.K."/>
            <person name="Gaikwad K."/>
            <person name="Singh A."/>
            <person name="Dalal V."/>
            <person name="Srivastava S."/>
            <person name="Dixit A."/>
            <person name="Pal A.K."/>
            <person name="Ghazi I.A."/>
            <person name="Yadav M."/>
            <person name="Pandit A."/>
            <person name="Bhargava A."/>
            <person name="Sureshbabu K."/>
            <person name="Batra K."/>
            <person name="Sharma T.R."/>
            <person name="Mohapatra T."/>
            <person name="Singh N.K."/>
            <person name="Messing J."/>
            <person name="Nelson A.B."/>
            <person name="Fuks G."/>
            <person name="Kavchok S."/>
            <person name="Keizer G."/>
            <person name="Linton E."/>
            <person name="Llaca V."/>
            <person name="Song R."/>
            <person name="Tanyolac B."/>
            <person name="Young S."/>
            <person name="Ho-Il K."/>
            <person name="Hahn J.H."/>
            <person name="Sangsakoo G."/>
            <person name="Vanavichit A."/>
            <person name="de Mattos Luiz.A.T."/>
            <person name="Zimmer P.D."/>
            <person name="Malone G."/>
            <person name="Dellagostin O."/>
            <person name="de Oliveira A.C."/>
            <person name="Bevan M."/>
            <person name="Bancroft I."/>
            <person name="Minx P."/>
            <person name="Cordum H."/>
            <person name="Wilson R."/>
            <person name="Cheng Z."/>
            <person name="Jin W."/>
            <person name="Jiang J."/>
            <person name="Leong S.A."/>
            <person name="Iwama H."/>
            <person name="Gojobori T."/>
            <person name="Itoh T."/>
            <person name="Niimura Y."/>
            <person name="Fujii Y."/>
            <person name="Habara T."/>
            <person name="Sakai H."/>
            <person name="Sato Y."/>
            <person name="Wilson G."/>
            <person name="Kumar K."/>
            <person name="McCouch S."/>
            <person name="Juretic N."/>
            <person name="Hoen D."/>
            <person name="Wright S."/>
            <person name="Bruskiewich R."/>
            <person name="Bureau T."/>
            <person name="Miyao A."/>
            <person name="Hirochika H."/>
            <person name="Nishikawa T."/>
            <person name="Kadowaki K."/>
            <person name="Sugiura M."/>
            <person name="Burr B."/>
            <person name="Sasaki T."/>
        </authorList>
    </citation>
    <scope>NUCLEOTIDE SEQUENCE [LARGE SCALE GENOMIC DNA]</scope>
    <source>
        <strain evidence="8">cv. Nipponbare</strain>
    </source>
</reference>
<comment type="subcellular location">
    <subcellularLocation>
        <location evidence="1">Membrane</location>
        <topology evidence="1">Multi-pass membrane protein</topology>
    </subcellularLocation>
</comment>
<evidence type="ECO:0000256" key="2">
    <source>
        <dbReference type="ARBA" id="ARBA00008707"/>
    </source>
</evidence>
<evidence type="ECO:0000256" key="5">
    <source>
        <dbReference type="ARBA" id="ARBA00023136"/>
    </source>
</evidence>
<dbReference type="PANTHER" id="PTHR31621">
    <property type="entry name" value="PROTEIN DMP3"/>
    <property type="match status" value="1"/>
</dbReference>